<evidence type="ECO:0000256" key="2">
    <source>
        <dbReference type="ARBA" id="ARBA00022723"/>
    </source>
</evidence>
<sequence>MVLVGKFMDIDFSEVTYLKNPCALTLKADYQQFLLSLSGPTIIDISGINNESCRVITTLLHGNEPSGLIAIHRWLTEHSALPVPETNIRIIICSVEAACKSPLLSHRYYPNGLDINRCFNTNETTGYFQRAQIIKQAILEVNPECVIDLHNTPGSGPAFAVCTIITPEVLSLTSLFCDTIILSSLKIGGLMEQNFNCPILTIECGSAHDEQSHETAYQGINQLGNCSSIYHYNQKTDVDIISKPFRFQLKPNVNLSYSEHDEGYEGVTLKSSIEQFNFGHARKDQMIGWVDDRGLDNFQLLNDAYEDVLNEYFTLRDNQLVCATNIRIFMATSNKEVATDDCLFYLVKSHY</sequence>
<keyword evidence="3" id="KW-0378">Hydrolase</keyword>
<keyword evidence="4" id="KW-0862">Zinc</keyword>
<comment type="cofactor">
    <cofactor evidence="1">
        <name>Zn(2+)</name>
        <dbReference type="ChEBI" id="CHEBI:29105"/>
    </cofactor>
</comment>
<evidence type="ECO:0000259" key="5">
    <source>
        <dbReference type="Pfam" id="PF24827"/>
    </source>
</evidence>
<dbReference type="Proteomes" id="UP000626370">
    <property type="component" value="Unassembled WGS sequence"/>
</dbReference>
<dbReference type="Gene3D" id="3.40.630.10">
    <property type="entry name" value="Zn peptidases"/>
    <property type="match status" value="1"/>
</dbReference>
<name>A0ABQ3IU51_9GAMM</name>
<dbReference type="SUPFAM" id="SSF53187">
    <property type="entry name" value="Zn-dependent exopeptidases"/>
    <property type="match status" value="1"/>
</dbReference>
<evidence type="ECO:0000256" key="1">
    <source>
        <dbReference type="ARBA" id="ARBA00001947"/>
    </source>
</evidence>
<dbReference type="Pfam" id="PF24827">
    <property type="entry name" value="AstE_AspA_cat"/>
    <property type="match status" value="1"/>
</dbReference>
<evidence type="ECO:0000313" key="6">
    <source>
        <dbReference type="EMBL" id="GHE91077.1"/>
    </source>
</evidence>
<dbReference type="EMBL" id="BNAH01000007">
    <property type="protein sequence ID" value="GHE91077.1"/>
    <property type="molecule type" value="Genomic_DNA"/>
</dbReference>
<keyword evidence="7" id="KW-1185">Reference proteome</keyword>
<dbReference type="InterPro" id="IPR055438">
    <property type="entry name" value="AstE_AspA_cat"/>
</dbReference>
<evidence type="ECO:0000256" key="4">
    <source>
        <dbReference type="ARBA" id="ARBA00022833"/>
    </source>
</evidence>
<evidence type="ECO:0000313" key="7">
    <source>
        <dbReference type="Proteomes" id="UP000626370"/>
    </source>
</evidence>
<protein>
    <recommendedName>
        <fullName evidence="5">Succinylglutamate desuccinylase/Aspartoacylase catalytic domain-containing protein</fullName>
    </recommendedName>
</protein>
<keyword evidence="2" id="KW-0479">Metal-binding</keyword>
<evidence type="ECO:0000256" key="3">
    <source>
        <dbReference type="ARBA" id="ARBA00022801"/>
    </source>
</evidence>
<organism evidence="6 7">
    <name type="scientific">Thalassotalea profundi</name>
    <dbReference type="NCBI Taxonomy" id="2036687"/>
    <lineage>
        <taxon>Bacteria</taxon>
        <taxon>Pseudomonadati</taxon>
        <taxon>Pseudomonadota</taxon>
        <taxon>Gammaproteobacteria</taxon>
        <taxon>Alteromonadales</taxon>
        <taxon>Colwelliaceae</taxon>
        <taxon>Thalassotalea</taxon>
    </lineage>
</organism>
<accession>A0ABQ3IU51</accession>
<feature type="domain" description="Succinylglutamate desuccinylase/Aspartoacylase catalytic" evidence="5">
    <location>
        <begin position="59"/>
        <end position="153"/>
    </location>
</feature>
<reference evidence="7" key="1">
    <citation type="journal article" date="2019" name="Int. J. Syst. Evol. Microbiol.">
        <title>The Global Catalogue of Microorganisms (GCM) 10K type strain sequencing project: providing services to taxonomists for standard genome sequencing and annotation.</title>
        <authorList>
            <consortium name="The Broad Institute Genomics Platform"/>
            <consortium name="The Broad Institute Genome Sequencing Center for Infectious Disease"/>
            <person name="Wu L."/>
            <person name="Ma J."/>
        </authorList>
    </citation>
    <scope>NUCLEOTIDE SEQUENCE [LARGE SCALE GENOMIC DNA]</scope>
    <source>
        <strain evidence="7">CGMCC 1.15922</strain>
    </source>
</reference>
<proteinExistence type="predicted"/>
<gene>
    <name evidence="6" type="ORF">GCM10011501_20650</name>
</gene>
<comment type="caution">
    <text evidence="6">The sequence shown here is derived from an EMBL/GenBank/DDBJ whole genome shotgun (WGS) entry which is preliminary data.</text>
</comment>